<dbReference type="RefSeq" id="WP_187594439.1">
    <property type="nucleotide sequence ID" value="NZ_CP060723.1"/>
</dbReference>
<proteinExistence type="predicted"/>
<keyword evidence="2" id="KW-1185">Reference proteome</keyword>
<organism evidence="1 2">
    <name type="scientific">Pedobacter roseus</name>
    <dbReference type="NCBI Taxonomy" id="336820"/>
    <lineage>
        <taxon>Bacteria</taxon>
        <taxon>Pseudomonadati</taxon>
        <taxon>Bacteroidota</taxon>
        <taxon>Sphingobacteriia</taxon>
        <taxon>Sphingobacteriales</taxon>
        <taxon>Sphingobacteriaceae</taxon>
        <taxon>Pedobacter</taxon>
    </lineage>
</organism>
<dbReference type="EMBL" id="CP060723">
    <property type="protein sequence ID" value="QNN43984.1"/>
    <property type="molecule type" value="Genomic_DNA"/>
</dbReference>
<protein>
    <submittedName>
        <fullName evidence="1">Uncharacterized protein</fullName>
    </submittedName>
</protein>
<evidence type="ECO:0000313" key="2">
    <source>
        <dbReference type="Proteomes" id="UP000515806"/>
    </source>
</evidence>
<reference evidence="1 2" key="1">
    <citation type="submission" date="2020-08" db="EMBL/GenBank/DDBJ databases">
        <title>Genome sequence of Pedobacter roseus KACC 11594T.</title>
        <authorList>
            <person name="Hyun D.-W."/>
            <person name="Bae J.-W."/>
        </authorList>
    </citation>
    <scope>NUCLEOTIDE SEQUENCE [LARGE SCALE GENOMIC DNA]</scope>
    <source>
        <strain evidence="1 2">KACC 11594</strain>
    </source>
</reference>
<name>A0A7G9QKV9_9SPHI</name>
<gene>
    <name evidence="1" type="ORF">H9L23_07855</name>
</gene>
<dbReference type="KEGG" id="proe:H9L23_07855"/>
<sequence length="257" mass="29706">MNPFYDISENTELPEDSLKLRNLGTQQVSMITGTRSRGGWGERDSYSSKRYYTEVTAADYDRAFVTKILYTRPSYNIDKLLDHHFHHYLQKTGTAGELFIRHMRFEVKDLLIARNPSNAYLELFQEWLDQIEPKKNHKIIPQNITNNNITVGNINAPTQLQQDSVHSNQTQHNKIKKDELSQVLELIRLDIKNMDEQIRKDFDMELTYAATKLQRERDIQPQLINLGGLIKDVGVNLFTSLISAPIYDSIKPLLGLG</sequence>
<accession>A0A7G9QKV9</accession>
<evidence type="ECO:0000313" key="1">
    <source>
        <dbReference type="EMBL" id="QNN43984.1"/>
    </source>
</evidence>
<dbReference type="Proteomes" id="UP000515806">
    <property type="component" value="Chromosome"/>
</dbReference>
<dbReference type="AlphaFoldDB" id="A0A7G9QKV9"/>